<comment type="caution">
    <text evidence="3">The sequence shown here is derived from an EMBL/GenBank/DDBJ whole genome shotgun (WGS) entry which is preliminary data.</text>
</comment>
<name>A0AAN6WZP3_9PEZI</name>
<organism evidence="3 4">
    <name type="scientific">Podospora australis</name>
    <dbReference type="NCBI Taxonomy" id="1536484"/>
    <lineage>
        <taxon>Eukaryota</taxon>
        <taxon>Fungi</taxon>
        <taxon>Dikarya</taxon>
        <taxon>Ascomycota</taxon>
        <taxon>Pezizomycotina</taxon>
        <taxon>Sordariomycetes</taxon>
        <taxon>Sordariomycetidae</taxon>
        <taxon>Sordariales</taxon>
        <taxon>Podosporaceae</taxon>
        <taxon>Podospora</taxon>
    </lineage>
</organism>
<reference evidence="3" key="2">
    <citation type="submission" date="2023-05" db="EMBL/GenBank/DDBJ databases">
        <authorList>
            <consortium name="Lawrence Berkeley National Laboratory"/>
            <person name="Steindorff A."/>
            <person name="Hensen N."/>
            <person name="Bonometti L."/>
            <person name="Westerberg I."/>
            <person name="Brannstrom I.O."/>
            <person name="Guillou S."/>
            <person name="Cros-Aarteil S."/>
            <person name="Calhoun S."/>
            <person name="Haridas S."/>
            <person name="Kuo A."/>
            <person name="Mondo S."/>
            <person name="Pangilinan J."/>
            <person name="Riley R."/>
            <person name="Labutti K."/>
            <person name="Andreopoulos B."/>
            <person name="Lipzen A."/>
            <person name="Chen C."/>
            <person name="Yanf M."/>
            <person name="Daum C."/>
            <person name="Ng V."/>
            <person name="Clum A."/>
            <person name="Ohm R."/>
            <person name="Martin F."/>
            <person name="Silar P."/>
            <person name="Natvig D."/>
            <person name="Lalanne C."/>
            <person name="Gautier V."/>
            <person name="Ament-Velasquez S.L."/>
            <person name="Kruys A."/>
            <person name="Hutchinson M.I."/>
            <person name="Powell A.J."/>
            <person name="Barry K."/>
            <person name="Miller A.N."/>
            <person name="Grigoriev I.V."/>
            <person name="Debuchy R."/>
            <person name="Gladieux P."/>
            <person name="Thoren M.H."/>
            <person name="Johannesson H."/>
        </authorList>
    </citation>
    <scope>NUCLEOTIDE SEQUENCE</scope>
    <source>
        <strain evidence="3">PSN309</strain>
    </source>
</reference>
<dbReference type="PANTHER" id="PTHR23225">
    <property type="entry name" value="ZINC FINGER PROTEIN"/>
    <property type="match status" value="1"/>
</dbReference>
<feature type="region of interest" description="Disordered" evidence="1">
    <location>
        <begin position="98"/>
        <end position="138"/>
    </location>
</feature>
<feature type="region of interest" description="Disordered" evidence="1">
    <location>
        <begin position="625"/>
        <end position="667"/>
    </location>
</feature>
<feature type="region of interest" description="Disordered" evidence="1">
    <location>
        <begin position="207"/>
        <end position="337"/>
    </location>
</feature>
<dbReference type="GO" id="GO:0003700">
    <property type="term" value="F:DNA-binding transcription factor activity"/>
    <property type="evidence" value="ECO:0007669"/>
    <property type="project" value="InterPro"/>
</dbReference>
<evidence type="ECO:0000313" key="3">
    <source>
        <dbReference type="EMBL" id="KAK4190603.1"/>
    </source>
</evidence>
<evidence type="ECO:0000313" key="4">
    <source>
        <dbReference type="Proteomes" id="UP001302126"/>
    </source>
</evidence>
<feature type="compositionally biased region" description="Low complexity" evidence="1">
    <location>
        <begin position="471"/>
        <end position="487"/>
    </location>
</feature>
<sequence length="667" mass="73811">MASYNTFGSGMFESMTFQTPYSQIEESMFTNIDPTLESSSPSPFDSLCGPPVQRFLGDAHRTAYFNIDIPMHVAEVRSQPRASTAISALPPASQVRFVSPFSSSEPSSSGGGQSPPAETEYTDYDNGPMTPPEMHMFPSYSVPREPFAHSLQFTSMGPSYTNGIELQANHQHEYTDNESIVDFAMPTRSNSFENGFGANYYDPVQRTVTPATSTPSDRVQPVVKEEYPPLPKADQEDNASDEDAASSPKRQNESDEDDDDDDYRPSKKSKPSGRTPVRRHPRGRQPAAAIGTITTLTTTNNGIPSPISRKRSHRPSTGQDGQQHHASPPRALPHNPKGFVCNECPKRDFKDRADYDNHVKKLHTRPFPCVFNFAGCDSTFASKNEWKRHVTTQHLLLQYWLCQEGMCAKTCNNANSSSGGSGQRRVVIDSESSSSSGNNTLPNGAIFNRKDLFTQHLKRMHTPTQVKRLPGHSAKGGSPASSSKTPGGDNGNTHSPQEKELLAKWNTRLRTLQERGRRDRCKLPILMRCPVESCEEPRFQGPEAWDQRMEHVAKHLERAASGKEPDVIFGGEEDVTLVEWANRADVGIITRDQSGQGWELRKPLERTGGRVIVILPGSGNAVKEEVTPKTHHHQRKGSSIVVKKEEMSGDEEMGMGEGEEDADGEEE</sequence>
<feature type="compositionally biased region" description="Basic residues" evidence="1">
    <location>
        <begin position="266"/>
        <end position="283"/>
    </location>
</feature>
<feature type="compositionally biased region" description="Acidic residues" evidence="1">
    <location>
        <begin position="648"/>
        <end position="667"/>
    </location>
</feature>
<dbReference type="Gene3D" id="3.30.160.60">
    <property type="entry name" value="Classic Zinc Finger"/>
    <property type="match status" value="1"/>
</dbReference>
<feature type="compositionally biased region" description="Polar residues" evidence="1">
    <location>
        <begin position="315"/>
        <end position="325"/>
    </location>
</feature>
<proteinExistence type="predicted"/>
<evidence type="ECO:0000256" key="1">
    <source>
        <dbReference type="SAM" id="MobiDB-lite"/>
    </source>
</evidence>
<dbReference type="Proteomes" id="UP001302126">
    <property type="component" value="Unassembled WGS sequence"/>
</dbReference>
<dbReference type="PANTHER" id="PTHR23225:SF2">
    <property type="entry name" value="AT09679P-RELATED"/>
    <property type="match status" value="1"/>
</dbReference>
<feature type="domain" description="C2H2-type" evidence="2">
    <location>
        <begin position="367"/>
        <end position="394"/>
    </location>
</feature>
<keyword evidence="4" id="KW-1185">Reference proteome</keyword>
<dbReference type="EMBL" id="MU864364">
    <property type="protein sequence ID" value="KAK4190603.1"/>
    <property type="molecule type" value="Genomic_DNA"/>
</dbReference>
<dbReference type="AlphaFoldDB" id="A0AAN6WZP3"/>
<feature type="domain" description="C2H2-type" evidence="2">
    <location>
        <begin position="339"/>
        <end position="363"/>
    </location>
</feature>
<gene>
    <name evidence="3" type="ORF">QBC35DRAFT_61377</name>
</gene>
<feature type="compositionally biased region" description="Low complexity" evidence="1">
    <location>
        <begin position="99"/>
        <end position="108"/>
    </location>
</feature>
<dbReference type="InterPro" id="IPR039970">
    <property type="entry name" value="TF_Grauzone"/>
</dbReference>
<feature type="region of interest" description="Disordered" evidence="1">
    <location>
        <begin position="462"/>
        <end position="496"/>
    </location>
</feature>
<feature type="compositionally biased region" description="Polar residues" evidence="1">
    <location>
        <begin position="207"/>
        <end position="217"/>
    </location>
</feature>
<dbReference type="InterPro" id="IPR013087">
    <property type="entry name" value="Znf_C2H2_type"/>
</dbReference>
<reference evidence="3" key="1">
    <citation type="journal article" date="2023" name="Mol. Phylogenet. Evol.">
        <title>Genome-scale phylogeny and comparative genomics of the fungal order Sordariales.</title>
        <authorList>
            <person name="Hensen N."/>
            <person name="Bonometti L."/>
            <person name="Westerberg I."/>
            <person name="Brannstrom I.O."/>
            <person name="Guillou S."/>
            <person name="Cros-Aarteil S."/>
            <person name="Calhoun S."/>
            <person name="Haridas S."/>
            <person name="Kuo A."/>
            <person name="Mondo S."/>
            <person name="Pangilinan J."/>
            <person name="Riley R."/>
            <person name="LaButti K."/>
            <person name="Andreopoulos B."/>
            <person name="Lipzen A."/>
            <person name="Chen C."/>
            <person name="Yan M."/>
            <person name="Daum C."/>
            <person name="Ng V."/>
            <person name="Clum A."/>
            <person name="Steindorff A."/>
            <person name="Ohm R.A."/>
            <person name="Martin F."/>
            <person name="Silar P."/>
            <person name="Natvig D.O."/>
            <person name="Lalanne C."/>
            <person name="Gautier V."/>
            <person name="Ament-Velasquez S.L."/>
            <person name="Kruys A."/>
            <person name="Hutchinson M.I."/>
            <person name="Powell A.J."/>
            <person name="Barry K."/>
            <person name="Miller A.N."/>
            <person name="Grigoriev I.V."/>
            <person name="Debuchy R."/>
            <person name="Gladieux P."/>
            <person name="Hiltunen Thoren M."/>
            <person name="Johannesson H."/>
        </authorList>
    </citation>
    <scope>NUCLEOTIDE SEQUENCE</scope>
    <source>
        <strain evidence="3">PSN309</strain>
    </source>
</reference>
<accession>A0AAN6WZP3</accession>
<dbReference type="SMART" id="SM00355">
    <property type="entry name" value="ZnF_C2H2"/>
    <property type="match status" value="2"/>
</dbReference>
<feature type="region of interest" description="Disordered" evidence="1">
    <location>
        <begin position="413"/>
        <end position="445"/>
    </location>
</feature>
<feature type="compositionally biased region" description="Low complexity" evidence="1">
    <location>
        <begin position="287"/>
        <end position="303"/>
    </location>
</feature>
<evidence type="ECO:0000259" key="2">
    <source>
        <dbReference type="SMART" id="SM00355"/>
    </source>
</evidence>
<protein>
    <submittedName>
        <fullName evidence="3">Zinc finger protein ZIC 5</fullName>
    </submittedName>
</protein>